<feature type="region of interest" description="Disordered" evidence="1">
    <location>
        <begin position="26"/>
        <end position="289"/>
    </location>
</feature>
<dbReference type="PROSITE" id="PS51257">
    <property type="entry name" value="PROKAR_LIPOPROTEIN"/>
    <property type="match status" value="1"/>
</dbReference>
<sequence length="289" mass="28376">MSHRSLATWLLLLSLGIVGIGGCGSDSEDAATTEEEPTTIEEVAEEGEGVPVEPFSAEPTAPETEPRTTAAPAGLINSTNPDERAQEVQSRINNAPENPFDVLPVELVETLESPEEGSPTVATAPQTTGGGTGAGTGTAATNGGGGGTGTGTGTGTAATNGGGGGTRTGGQPAVSLPPLPPTVAQVAEPLPTQPTLFVPPNDNAIAQLSPSELGISGPEGSTAGTPGGPVNGDSIASEPGASIEEVPLSLPPLDGEAIAELPPLPTEIGPAIPPPPPVPPTISENVEVT</sequence>
<feature type="compositionally biased region" description="Low complexity" evidence="1">
    <location>
        <begin position="49"/>
        <end position="73"/>
    </location>
</feature>
<feature type="compositionally biased region" description="Pro residues" evidence="1">
    <location>
        <begin position="271"/>
        <end position="280"/>
    </location>
</feature>
<evidence type="ECO:0000313" key="3">
    <source>
        <dbReference type="Proteomes" id="UP000621799"/>
    </source>
</evidence>
<reference evidence="2" key="1">
    <citation type="submission" date="2020-10" db="EMBL/GenBank/DDBJ databases">
        <authorList>
            <person name="Castelo-Branco R."/>
            <person name="Eusebio N."/>
            <person name="Adriana R."/>
            <person name="Vieira A."/>
            <person name="Brugerolle De Fraissinette N."/>
            <person name="Rezende De Castro R."/>
            <person name="Schneider M.P."/>
            <person name="Vasconcelos V."/>
            <person name="Leao P.N."/>
        </authorList>
    </citation>
    <scope>NUCLEOTIDE SEQUENCE</scope>
    <source>
        <strain evidence="2">LEGE 11467</strain>
    </source>
</reference>
<dbReference type="Proteomes" id="UP000621799">
    <property type="component" value="Unassembled WGS sequence"/>
</dbReference>
<protein>
    <submittedName>
        <fullName evidence="2">Uncharacterized protein</fullName>
    </submittedName>
</protein>
<evidence type="ECO:0000256" key="1">
    <source>
        <dbReference type="SAM" id="MobiDB-lite"/>
    </source>
</evidence>
<dbReference type="EMBL" id="JADEXN010000064">
    <property type="protein sequence ID" value="MBE9040217.1"/>
    <property type="molecule type" value="Genomic_DNA"/>
</dbReference>
<proteinExistence type="predicted"/>
<feature type="compositionally biased region" description="Acidic residues" evidence="1">
    <location>
        <begin position="26"/>
        <end position="48"/>
    </location>
</feature>
<dbReference type="AlphaFoldDB" id="A0A928VWV2"/>
<gene>
    <name evidence="2" type="ORF">IQ235_05345</name>
</gene>
<keyword evidence="3" id="KW-1185">Reference proteome</keyword>
<feature type="compositionally biased region" description="Polar residues" evidence="1">
    <location>
        <begin position="87"/>
        <end position="96"/>
    </location>
</feature>
<accession>A0A928VWV2</accession>
<feature type="non-terminal residue" evidence="2">
    <location>
        <position position="289"/>
    </location>
</feature>
<comment type="caution">
    <text evidence="2">The sequence shown here is derived from an EMBL/GenBank/DDBJ whole genome shotgun (WGS) entry which is preliminary data.</text>
</comment>
<name>A0A928VWV2_9CYAN</name>
<organism evidence="2 3">
    <name type="scientific">Zarconia navalis LEGE 11467</name>
    <dbReference type="NCBI Taxonomy" id="1828826"/>
    <lineage>
        <taxon>Bacteria</taxon>
        <taxon>Bacillati</taxon>
        <taxon>Cyanobacteriota</taxon>
        <taxon>Cyanophyceae</taxon>
        <taxon>Oscillatoriophycideae</taxon>
        <taxon>Oscillatoriales</taxon>
        <taxon>Oscillatoriales incertae sedis</taxon>
        <taxon>Zarconia</taxon>
        <taxon>Zarconia navalis</taxon>
    </lineage>
</organism>
<evidence type="ECO:0000313" key="2">
    <source>
        <dbReference type="EMBL" id="MBE9040217.1"/>
    </source>
</evidence>
<feature type="compositionally biased region" description="Gly residues" evidence="1">
    <location>
        <begin position="128"/>
        <end position="168"/>
    </location>
</feature>